<accession>A0A0L8H3Q3</accession>
<dbReference type="EMBL" id="KQ419494">
    <property type="protein sequence ID" value="KOF83405.1"/>
    <property type="molecule type" value="Genomic_DNA"/>
</dbReference>
<evidence type="ECO:0000256" key="1">
    <source>
        <dbReference type="SAM" id="Phobius"/>
    </source>
</evidence>
<reference evidence="2" key="1">
    <citation type="submission" date="2015-07" db="EMBL/GenBank/DDBJ databases">
        <title>MeaNS - Measles Nucleotide Surveillance Program.</title>
        <authorList>
            <person name="Tran T."/>
            <person name="Druce J."/>
        </authorList>
    </citation>
    <scope>NUCLEOTIDE SEQUENCE</scope>
    <source>
        <strain evidence="2">UCB-OBI-ISO-001</strain>
        <tissue evidence="2">Gonad</tissue>
    </source>
</reference>
<gene>
    <name evidence="2" type="ORF">OCBIM_22023893mg</name>
</gene>
<organism evidence="2">
    <name type="scientific">Octopus bimaculoides</name>
    <name type="common">California two-spotted octopus</name>
    <dbReference type="NCBI Taxonomy" id="37653"/>
    <lineage>
        <taxon>Eukaryota</taxon>
        <taxon>Metazoa</taxon>
        <taxon>Spiralia</taxon>
        <taxon>Lophotrochozoa</taxon>
        <taxon>Mollusca</taxon>
        <taxon>Cephalopoda</taxon>
        <taxon>Coleoidea</taxon>
        <taxon>Octopodiformes</taxon>
        <taxon>Octopoda</taxon>
        <taxon>Incirrata</taxon>
        <taxon>Octopodidae</taxon>
        <taxon>Octopus</taxon>
    </lineage>
</organism>
<keyword evidence="1" id="KW-1133">Transmembrane helix</keyword>
<sequence>MFLKCCYSNFIQDFIIFILKFTTKDPLLVSSVLISDFYHVSSFWFFLGLPL</sequence>
<protein>
    <submittedName>
        <fullName evidence="2">Uncharacterized protein</fullName>
    </submittedName>
</protein>
<keyword evidence="1" id="KW-0812">Transmembrane</keyword>
<evidence type="ECO:0000313" key="2">
    <source>
        <dbReference type="EMBL" id="KOF83405.1"/>
    </source>
</evidence>
<keyword evidence="1" id="KW-0472">Membrane</keyword>
<name>A0A0L8H3Q3_OCTBM</name>
<dbReference type="AlphaFoldDB" id="A0A0L8H3Q3"/>
<feature type="transmembrane region" description="Helical" evidence="1">
    <location>
        <begin position="27"/>
        <end position="47"/>
    </location>
</feature>
<proteinExistence type="predicted"/>